<evidence type="ECO:0000313" key="2">
    <source>
        <dbReference type="EMBL" id="MDG5754017.1"/>
    </source>
</evidence>
<sequence>MISIIACTNREHAMHNVFENYERQLLEEKELIIVLNHDRMDKNKWEKEAKKHKNVSVFQLPQKVSLGECYNFAIPKAQYPYIAKFDDDDYYSPYYLCEAIRGLQESGAAVVGKSTVFIYYMKRELLTIFNQGKEFVHVLQENELFEKFLLGATLVFRKNIYPEVSFEPINVGEDTRFLRACLQHNLPMYSTSRYNYVYLRYPQTHHTSTFQEYKLFEQCKALRQTKDFQEITTSSIDEIFKKKEG</sequence>
<keyword evidence="2" id="KW-0328">Glycosyltransferase</keyword>
<keyword evidence="2" id="KW-0808">Transferase</keyword>
<dbReference type="PANTHER" id="PTHR43685:SF2">
    <property type="entry name" value="GLYCOSYLTRANSFERASE 2-LIKE DOMAIN-CONTAINING PROTEIN"/>
    <property type="match status" value="1"/>
</dbReference>
<dbReference type="EMBL" id="JARULN010000005">
    <property type="protein sequence ID" value="MDG5754017.1"/>
    <property type="molecule type" value="Genomic_DNA"/>
</dbReference>
<dbReference type="InterPro" id="IPR001173">
    <property type="entry name" value="Glyco_trans_2-like"/>
</dbReference>
<name>A0ABT6H5X3_9BACI</name>
<protein>
    <submittedName>
        <fullName evidence="2">Glycosyltransferase</fullName>
        <ecNumber evidence="2">2.4.-.-</ecNumber>
    </submittedName>
</protein>
<dbReference type="InterPro" id="IPR029044">
    <property type="entry name" value="Nucleotide-diphossugar_trans"/>
</dbReference>
<feature type="domain" description="Glycosyltransferase 2-like" evidence="1">
    <location>
        <begin position="4"/>
        <end position="123"/>
    </location>
</feature>
<comment type="caution">
    <text evidence="2">The sequence shown here is derived from an EMBL/GenBank/DDBJ whole genome shotgun (WGS) entry which is preliminary data.</text>
</comment>
<evidence type="ECO:0000313" key="3">
    <source>
        <dbReference type="Proteomes" id="UP001218246"/>
    </source>
</evidence>
<gene>
    <name evidence="2" type="ORF">P6P90_08520</name>
</gene>
<reference evidence="2 3" key="1">
    <citation type="submission" date="2023-04" db="EMBL/GenBank/DDBJ databases">
        <title>Ectobacillus antri isolated from activated sludge.</title>
        <authorList>
            <person name="Yan P."/>
            <person name="Liu X."/>
        </authorList>
    </citation>
    <scope>NUCLEOTIDE SEQUENCE [LARGE SCALE GENOMIC DNA]</scope>
    <source>
        <strain evidence="2 3">C18H</strain>
    </source>
</reference>
<dbReference type="GO" id="GO:0016757">
    <property type="term" value="F:glycosyltransferase activity"/>
    <property type="evidence" value="ECO:0007669"/>
    <property type="project" value="UniProtKB-KW"/>
</dbReference>
<proteinExistence type="predicted"/>
<dbReference type="SUPFAM" id="SSF53448">
    <property type="entry name" value="Nucleotide-diphospho-sugar transferases"/>
    <property type="match status" value="1"/>
</dbReference>
<dbReference type="Proteomes" id="UP001218246">
    <property type="component" value="Unassembled WGS sequence"/>
</dbReference>
<dbReference type="Pfam" id="PF00535">
    <property type="entry name" value="Glycos_transf_2"/>
    <property type="match status" value="1"/>
</dbReference>
<dbReference type="RefSeq" id="WP_278018053.1">
    <property type="nucleotide sequence ID" value="NZ_JARRRY010000003.1"/>
</dbReference>
<dbReference type="Gene3D" id="3.90.550.10">
    <property type="entry name" value="Spore Coat Polysaccharide Biosynthesis Protein SpsA, Chain A"/>
    <property type="match status" value="1"/>
</dbReference>
<keyword evidence="3" id="KW-1185">Reference proteome</keyword>
<organism evidence="2 3">
    <name type="scientific">Ectobacillus antri</name>
    <dbReference type="NCBI Taxonomy" id="2486280"/>
    <lineage>
        <taxon>Bacteria</taxon>
        <taxon>Bacillati</taxon>
        <taxon>Bacillota</taxon>
        <taxon>Bacilli</taxon>
        <taxon>Bacillales</taxon>
        <taxon>Bacillaceae</taxon>
        <taxon>Ectobacillus</taxon>
    </lineage>
</organism>
<dbReference type="EC" id="2.4.-.-" evidence="2"/>
<evidence type="ECO:0000259" key="1">
    <source>
        <dbReference type="Pfam" id="PF00535"/>
    </source>
</evidence>
<dbReference type="InterPro" id="IPR050834">
    <property type="entry name" value="Glycosyltransf_2"/>
</dbReference>
<dbReference type="PANTHER" id="PTHR43685">
    <property type="entry name" value="GLYCOSYLTRANSFERASE"/>
    <property type="match status" value="1"/>
</dbReference>
<accession>A0ABT6H5X3</accession>